<dbReference type="FunFam" id="3.90.950.10:FF:000001">
    <property type="entry name" value="dITP/XTP pyrophosphatase"/>
    <property type="match status" value="1"/>
</dbReference>
<evidence type="ECO:0000256" key="9">
    <source>
        <dbReference type="ARBA" id="ARBA00052017"/>
    </source>
</evidence>
<evidence type="ECO:0000256" key="5">
    <source>
        <dbReference type="ARBA" id="ARBA00022801"/>
    </source>
</evidence>
<dbReference type="Pfam" id="PF01725">
    <property type="entry name" value="Ham1p_like"/>
    <property type="match status" value="1"/>
</dbReference>
<evidence type="ECO:0000256" key="1">
    <source>
        <dbReference type="ARBA" id="ARBA00008023"/>
    </source>
</evidence>
<dbReference type="CDD" id="cd00515">
    <property type="entry name" value="HAM1"/>
    <property type="match status" value="1"/>
</dbReference>
<feature type="binding site" evidence="10">
    <location>
        <begin position="186"/>
        <end position="187"/>
    </location>
    <ligand>
        <name>substrate</name>
    </ligand>
</feature>
<gene>
    <name evidence="12" type="primary">rdgB</name>
    <name evidence="12" type="ORF">EVB02_00075</name>
</gene>
<keyword evidence="3 10" id="KW-0479">Metal-binding</keyword>
<dbReference type="EMBL" id="SHBO01000001">
    <property type="protein sequence ID" value="RZO08882.1"/>
    <property type="molecule type" value="Genomic_DNA"/>
</dbReference>
<dbReference type="Proteomes" id="UP000318148">
    <property type="component" value="Unassembled WGS sequence"/>
</dbReference>
<dbReference type="EC" id="3.6.1.66" evidence="10"/>
<keyword evidence="7 10" id="KW-0546">Nucleotide metabolism</keyword>
<comment type="subunit">
    <text evidence="2 10">Homodimer.</text>
</comment>
<accession>A0A520LPG9</accession>
<reference evidence="12 13" key="1">
    <citation type="submission" date="2019-02" db="EMBL/GenBank/DDBJ databases">
        <title>Prokaryotic population dynamics and viral predation in marine succession experiment using metagenomics: the confinement effect.</title>
        <authorList>
            <person name="Haro-Moreno J.M."/>
            <person name="Rodriguez-Valera F."/>
            <person name="Lopez-Perez M."/>
        </authorList>
    </citation>
    <scope>NUCLEOTIDE SEQUENCE [LARGE SCALE GENOMIC DNA]</scope>
    <source>
        <strain evidence="12">MED-G169</strain>
    </source>
</reference>
<keyword evidence="5 10" id="KW-0378">Hydrolase</keyword>
<dbReference type="GO" id="GO:0036222">
    <property type="term" value="F:XTP diphosphatase activity"/>
    <property type="evidence" value="ECO:0007669"/>
    <property type="project" value="UniProtKB-UniRule"/>
</dbReference>
<dbReference type="InterPro" id="IPR029001">
    <property type="entry name" value="ITPase-like_fam"/>
</dbReference>
<feature type="binding site" evidence="10">
    <location>
        <begin position="158"/>
        <end position="161"/>
    </location>
    <ligand>
        <name>substrate</name>
    </ligand>
</feature>
<dbReference type="GO" id="GO:0036220">
    <property type="term" value="F:ITP diphosphatase activity"/>
    <property type="evidence" value="ECO:0007669"/>
    <property type="project" value="UniProtKB-UniRule"/>
</dbReference>
<evidence type="ECO:0000256" key="7">
    <source>
        <dbReference type="ARBA" id="ARBA00023080"/>
    </source>
</evidence>
<comment type="similarity">
    <text evidence="1 10 11">Belongs to the HAM1 NTPase family.</text>
</comment>
<dbReference type="InterPro" id="IPR020922">
    <property type="entry name" value="dITP/XTP_pyrophosphatase"/>
</dbReference>
<proteinExistence type="inferred from homology"/>
<dbReference type="PANTHER" id="PTHR11067:SF9">
    <property type="entry name" value="INOSINE TRIPHOSPHATE PYROPHOSPHATASE"/>
    <property type="match status" value="1"/>
</dbReference>
<evidence type="ECO:0000256" key="10">
    <source>
        <dbReference type="HAMAP-Rule" id="MF_01405"/>
    </source>
</evidence>
<feature type="binding site" evidence="10">
    <location>
        <position position="44"/>
    </location>
    <ligand>
        <name>Mg(2+)</name>
        <dbReference type="ChEBI" id="CHEBI:18420"/>
    </ligand>
</feature>
<evidence type="ECO:0000313" key="12">
    <source>
        <dbReference type="EMBL" id="RZO08882.1"/>
    </source>
</evidence>
<feature type="binding site" evidence="10">
    <location>
        <position position="73"/>
    </location>
    <ligand>
        <name>Mg(2+)</name>
        <dbReference type="ChEBI" id="CHEBI:18420"/>
    </ligand>
</feature>
<comment type="catalytic activity">
    <reaction evidence="9 10">
        <text>XTP + H2O = XMP + diphosphate + H(+)</text>
        <dbReference type="Rhea" id="RHEA:28610"/>
        <dbReference type="ChEBI" id="CHEBI:15377"/>
        <dbReference type="ChEBI" id="CHEBI:15378"/>
        <dbReference type="ChEBI" id="CHEBI:33019"/>
        <dbReference type="ChEBI" id="CHEBI:57464"/>
        <dbReference type="ChEBI" id="CHEBI:61314"/>
        <dbReference type="EC" id="3.6.1.66"/>
    </reaction>
</comment>
<comment type="catalytic activity">
    <reaction evidence="8 10">
        <text>dITP + H2O = dIMP + diphosphate + H(+)</text>
        <dbReference type="Rhea" id="RHEA:28342"/>
        <dbReference type="ChEBI" id="CHEBI:15377"/>
        <dbReference type="ChEBI" id="CHEBI:15378"/>
        <dbReference type="ChEBI" id="CHEBI:33019"/>
        <dbReference type="ChEBI" id="CHEBI:61194"/>
        <dbReference type="ChEBI" id="CHEBI:61382"/>
        <dbReference type="EC" id="3.6.1.66"/>
    </reaction>
</comment>
<dbReference type="GO" id="GO:0000166">
    <property type="term" value="F:nucleotide binding"/>
    <property type="evidence" value="ECO:0007669"/>
    <property type="project" value="UniProtKB-KW"/>
</dbReference>
<dbReference type="NCBIfam" id="TIGR00042">
    <property type="entry name" value="RdgB/HAM1 family non-canonical purine NTP pyrophosphatase"/>
    <property type="match status" value="1"/>
</dbReference>
<name>A0A520LPG9_9GAMM</name>
<comment type="cofactor">
    <cofactor evidence="10">
        <name>Mg(2+)</name>
        <dbReference type="ChEBI" id="CHEBI:18420"/>
    </cofactor>
    <text evidence="10">Binds 1 Mg(2+) ion per subunit.</text>
</comment>
<dbReference type="InterPro" id="IPR002637">
    <property type="entry name" value="RdgB/HAM1"/>
</dbReference>
<evidence type="ECO:0000256" key="3">
    <source>
        <dbReference type="ARBA" id="ARBA00022723"/>
    </source>
</evidence>
<evidence type="ECO:0000256" key="4">
    <source>
        <dbReference type="ARBA" id="ARBA00022741"/>
    </source>
</evidence>
<protein>
    <recommendedName>
        <fullName evidence="10">dITP/XTP pyrophosphatase</fullName>
        <ecNumber evidence="10">3.6.1.66</ecNumber>
    </recommendedName>
    <alternativeName>
        <fullName evidence="10">Non-canonical purine NTP pyrophosphatase</fullName>
    </alternativeName>
    <alternativeName>
        <fullName evidence="10">Non-standard purine NTP pyrophosphatase</fullName>
    </alternativeName>
    <alternativeName>
        <fullName evidence="10">Nucleoside-triphosphate diphosphatase</fullName>
    </alternativeName>
    <alternativeName>
        <fullName evidence="10">Nucleoside-triphosphate pyrophosphatase</fullName>
        <shortName evidence="10">NTPase</shortName>
    </alternativeName>
</protein>
<comment type="caution">
    <text evidence="12">The sequence shown here is derived from an EMBL/GenBank/DDBJ whole genome shotgun (WGS) entry which is preliminary data.</text>
</comment>
<feature type="active site" description="Proton acceptor" evidence="10">
    <location>
        <position position="73"/>
    </location>
</feature>
<evidence type="ECO:0000256" key="8">
    <source>
        <dbReference type="ARBA" id="ARBA00051875"/>
    </source>
</evidence>
<evidence type="ECO:0000256" key="2">
    <source>
        <dbReference type="ARBA" id="ARBA00011738"/>
    </source>
</evidence>
<dbReference type="GO" id="GO:0017111">
    <property type="term" value="F:ribonucleoside triphosphate phosphatase activity"/>
    <property type="evidence" value="ECO:0007669"/>
    <property type="project" value="InterPro"/>
</dbReference>
<dbReference type="HAMAP" id="MF_01405">
    <property type="entry name" value="Non_canon_purine_NTPase"/>
    <property type="match status" value="1"/>
</dbReference>
<dbReference type="SUPFAM" id="SSF52972">
    <property type="entry name" value="ITPase-like"/>
    <property type="match status" value="1"/>
</dbReference>
<organism evidence="12 13">
    <name type="scientific">SAR92 clade bacterium</name>
    <dbReference type="NCBI Taxonomy" id="2315479"/>
    <lineage>
        <taxon>Bacteria</taxon>
        <taxon>Pseudomonadati</taxon>
        <taxon>Pseudomonadota</taxon>
        <taxon>Gammaproteobacteria</taxon>
        <taxon>Cellvibrionales</taxon>
        <taxon>Porticoccaceae</taxon>
        <taxon>SAR92 clade</taxon>
    </lineage>
</organism>
<feature type="binding site" evidence="10">
    <location>
        <begin position="12"/>
        <end position="17"/>
    </location>
    <ligand>
        <name>substrate</name>
    </ligand>
</feature>
<keyword evidence="4 10" id="KW-0547">Nucleotide-binding</keyword>
<dbReference type="Gene3D" id="3.90.950.10">
    <property type="match status" value="1"/>
</dbReference>
<evidence type="ECO:0000256" key="6">
    <source>
        <dbReference type="ARBA" id="ARBA00022842"/>
    </source>
</evidence>
<dbReference type="AlphaFoldDB" id="A0A520LPG9"/>
<dbReference type="PANTHER" id="PTHR11067">
    <property type="entry name" value="INOSINE TRIPHOSPHATE PYROPHOSPHATASE/HAM1 PROTEIN"/>
    <property type="match status" value="1"/>
</dbReference>
<comment type="function">
    <text evidence="10">Pyrophosphatase that catalyzes the hydrolysis of nucleoside triphosphates to their monophosphate derivatives, with a high preference for the non-canonical purine nucleotides XTP (xanthosine triphosphate), dITP (deoxyinosine triphosphate) and ITP. Seems to function as a house-cleaning enzyme that removes non-canonical purine nucleotides from the nucleotide pool, thus preventing their incorporation into DNA/RNA and avoiding chromosomal lesions.</text>
</comment>
<sequence>MSFSKKEIVIASSNNGKLAEFETFFQPFGIKLIPQRDLGIDDIEETGKTYIENAILKARNASKLSGLPAIADDSGLSVDFLNGQPGIFSARFSGPDCNDSENRALLLRQLKGVPYKQRKAKYHAMIVLLQHHQDPCPLISQGSWQGVIAEEEKGKLGFGYDSIFMIPELTCHAAEIEITEKEKYSHRGQALRKLSKILSNLNVDA</sequence>
<feature type="binding site" evidence="10">
    <location>
        <position position="181"/>
    </location>
    <ligand>
        <name>substrate</name>
    </ligand>
</feature>
<dbReference type="GO" id="GO:0005829">
    <property type="term" value="C:cytosol"/>
    <property type="evidence" value="ECO:0007669"/>
    <property type="project" value="TreeGrafter"/>
</dbReference>
<dbReference type="GO" id="GO:0009117">
    <property type="term" value="P:nucleotide metabolic process"/>
    <property type="evidence" value="ECO:0007669"/>
    <property type="project" value="UniProtKB-KW"/>
</dbReference>
<dbReference type="GO" id="GO:0046872">
    <property type="term" value="F:metal ion binding"/>
    <property type="evidence" value="ECO:0007669"/>
    <property type="project" value="UniProtKB-KW"/>
</dbReference>
<evidence type="ECO:0000313" key="13">
    <source>
        <dbReference type="Proteomes" id="UP000318148"/>
    </source>
</evidence>
<dbReference type="GO" id="GO:0009146">
    <property type="term" value="P:purine nucleoside triphosphate catabolic process"/>
    <property type="evidence" value="ECO:0007669"/>
    <property type="project" value="UniProtKB-UniRule"/>
</dbReference>
<feature type="binding site" evidence="10">
    <location>
        <position position="74"/>
    </location>
    <ligand>
        <name>substrate</name>
    </ligand>
</feature>
<comment type="catalytic activity">
    <reaction evidence="10">
        <text>ITP + H2O = IMP + diphosphate + H(+)</text>
        <dbReference type="Rhea" id="RHEA:29399"/>
        <dbReference type="ChEBI" id="CHEBI:15377"/>
        <dbReference type="ChEBI" id="CHEBI:15378"/>
        <dbReference type="ChEBI" id="CHEBI:33019"/>
        <dbReference type="ChEBI" id="CHEBI:58053"/>
        <dbReference type="ChEBI" id="CHEBI:61402"/>
        <dbReference type="EC" id="3.6.1.66"/>
    </reaction>
</comment>
<keyword evidence="6 10" id="KW-0460">Magnesium</keyword>
<dbReference type="GO" id="GO:0035870">
    <property type="term" value="F:dITP diphosphatase activity"/>
    <property type="evidence" value="ECO:0007669"/>
    <property type="project" value="UniProtKB-UniRule"/>
</dbReference>
<evidence type="ECO:0000256" key="11">
    <source>
        <dbReference type="RuleBase" id="RU003781"/>
    </source>
</evidence>